<dbReference type="InterPro" id="IPR027485">
    <property type="entry name" value="AMMECR1_N"/>
</dbReference>
<dbReference type="AlphaFoldDB" id="A0A7R9ZRK6"/>
<dbReference type="PROSITE" id="PS51112">
    <property type="entry name" value="AMMECR1"/>
    <property type="match status" value="1"/>
</dbReference>
<dbReference type="InterPro" id="IPR036071">
    <property type="entry name" value="AMMECR1_dom_sf"/>
</dbReference>
<sequence>MTNDETDATSGPQAIPEMCHHCFDVLIDKLQNSAFTERNSSQAVDDMPAFADHLDDVTVQCPLFITWDKQPHKSALSSSRKRNHGHYELRGCIGNLSPQLLVTAIGAYALTSALRDHRFEPIQLGEVASLRVAVSLLVNYEPCKDAFDWTVGIHGIMIKFHTDSGAFYSATFLPEVAGERRWSVMETLTALIQKAGYNGIIDDQLLASIKCTRYQSSKRRMTFRDYVKQCHQGENPINLTQPRSKSTQQCVHL</sequence>
<dbReference type="SUPFAM" id="SSF143447">
    <property type="entry name" value="AMMECR1-like"/>
    <property type="match status" value="1"/>
</dbReference>
<protein>
    <recommendedName>
        <fullName evidence="1">AMMECR1 domain-containing protein</fullName>
    </recommendedName>
</protein>
<organism evidence="2">
    <name type="scientific">Craspedostauros australis</name>
    <dbReference type="NCBI Taxonomy" id="1486917"/>
    <lineage>
        <taxon>Eukaryota</taxon>
        <taxon>Sar</taxon>
        <taxon>Stramenopiles</taxon>
        <taxon>Ochrophyta</taxon>
        <taxon>Bacillariophyta</taxon>
        <taxon>Bacillariophyceae</taxon>
        <taxon>Bacillariophycidae</taxon>
        <taxon>Naviculales</taxon>
        <taxon>Naviculaceae</taxon>
        <taxon>Craspedostauros</taxon>
    </lineage>
</organism>
<name>A0A7R9ZRK6_9STRA</name>
<accession>A0A7R9ZRK6</accession>
<feature type="domain" description="AMMECR1" evidence="1">
    <location>
        <begin position="9"/>
        <end position="230"/>
    </location>
</feature>
<dbReference type="EMBL" id="HBEF01022008">
    <property type="protein sequence ID" value="CAD8341483.1"/>
    <property type="molecule type" value="Transcribed_RNA"/>
</dbReference>
<dbReference type="Pfam" id="PF01871">
    <property type="entry name" value="AMMECR1"/>
    <property type="match status" value="1"/>
</dbReference>
<dbReference type="NCBIfam" id="TIGR00296">
    <property type="entry name" value="TIGR00296 family protein"/>
    <property type="match status" value="1"/>
</dbReference>
<evidence type="ECO:0000313" key="2">
    <source>
        <dbReference type="EMBL" id="CAD8341483.1"/>
    </source>
</evidence>
<dbReference type="Gene3D" id="3.30.700.20">
    <property type="entry name" value="Hypothetical protein ph0010, domain 1"/>
    <property type="match status" value="1"/>
</dbReference>
<evidence type="ECO:0000259" key="1">
    <source>
        <dbReference type="PROSITE" id="PS51112"/>
    </source>
</evidence>
<dbReference type="PANTHER" id="PTHR13016:SF0">
    <property type="entry name" value="AMME SYNDROME CANDIDATE GENE 1 PROTEIN"/>
    <property type="match status" value="1"/>
</dbReference>
<dbReference type="PANTHER" id="PTHR13016">
    <property type="entry name" value="AMMECR1 HOMOLOG"/>
    <property type="match status" value="1"/>
</dbReference>
<dbReference type="InterPro" id="IPR023473">
    <property type="entry name" value="AMMECR1"/>
</dbReference>
<proteinExistence type="predicted"/>
<reference evidence="2" key="1">
    <citation type="submission" date="2021-01" db="EMBL/GenBank/DDBJ databases">
        <authorList>
            <person name="Corre E."/>
            <person name="Pelletier E."/>
            <person name="Niang G."/>
            <person name="Scheremetjew M."/>
            <person name="Finn R."/>
            <person name="Kale V."/>
            <person name="Holt S."/>
            <person name="Cochrane G."/>
            <person name="Meng A."/>
            <person name="Brown T."/>
            <person name="Cohen L."/>
        </authorList>
    </citation>
    <scope>NUCLEOTIDE SEQUENCE</scope>
    <source>
        <strain evidence="2">CCMP3328</strain>
    </source>
</reference>
<gene>
    <name evidence="2" type="ORF">CAUS1442_LOCUS13618</name>
</gene>
<dbReference type="InterPro" id="IPR002733">
    <property type="entry name" value="AMMECR1_domain"/>
</dbReference>